<comment type="caution">
    <text evidence="2">The sequence shown here is derived from an EMBL/GenBank/DDBJ whole genome shotgun (WGS) entry which is preliminary data.</text>
</comment>
<proteinExistence type="predicted"/>
<gene>
    <name evidence="2" type="ORF">Daus18300_000034</name>
</gene>
<feature type="region of interest" description="Disordered" evidence="1">
    <location>
        <begin position="561"/>
        <end position="583"/>
    </location>
</feature>
<feature type="compositionally biased region" description="Polar residues" evidence="1">
    <location>
        <begin position="156"/>
        <end position="165"/>
    </location>
</feature>
<feature type="region of interest" description="Disordered" evidence="1">
    <location>
        <begin position="136"/>
        <end position="165"/>
    </location>
</feature>
<evidence type="ECO:0000313" key="3">
    <source>
        <dbReference type="Proteomes" id="UP001583177"/>
    </source>
</evidence>
<protein>
    <submittedName>
        <fullName evidence="2">Uncharacterized protein</fullName>
    </submittedName>
</protein>
<evidence type="ECO:0000256" key="1">
    <source>
        <dbReference type="SAM" id="MobiDB-lite"/>
    </source>
</evidence>
<organism evidence="2 3">
    <name type="scientific">Diaporthe australafricana</name>
    <dbReference type="NCBI Taxonomy" id="127596"/>
    <lineage>
        <taxon>Eukaryota</taxon>
        <taxon>Fungi</taxon>
        <taxon>Dikarya</taxon>
        <taxon>Ascomycota</taxon>
        <taxon>Pezizomycotina</taxon>
        <taxon>Sordariomycetes</taxon>
        <taxon>Sordariomycetidae</taxon>
        <taxon>Diaporthales</taxon>
        <taxon>Diaporthaceae</taxon>
        <taxon>Diaporthe</taxon>
    </lineage>
</organism>
<name>A0ABR3Y6K3_9PEZI</name>
<feature type="compositionally biased region" description="Basic and acidic residues" evidence="1">
    <location>
        <begin position="390"/>
        <end position="401"/>
    </location>
</feature>
<dbReference type="Proteomes" id="UP001583177">
    <property type="component" value="Unassembled WGS sequence"/>
</dbReference>
<sequence length="583" mass="65207">MAQARTESRSYRLATPAMRGILDTVRLAVKSSLAASGLSWPEALEMELVWLNEAHEVAMKEAMEQSPNRAVQPDWLLSYTAAMLWVITDRRLYADGGRPDLPVEILEVPLYKDGVEPCPEHRDAIAAALVATEAQSKAQRGEDEAPELASAIEPSRATSPSRTNTVPAKAQGFIDLGNQAHEEVQQTADKTRADEMAETQKRLGLAHPQDKVASNNRVPAYRFKVADPHKRFMAYLWENHKVAERFPASDGFTCSSRPWEVMVQSSKADLFFGPEFGDRDSIICLVGGAGPAKIYSRIEDEVLFIGLTLQMNNRWARQDVGQDRDDSRHASVLNSTFLLFKQVAEWAKFVHLGVFVDMQFAQYILQCQRDRAAKMGIKNGTKGNAGAVVGDKRARDKKAAEDAEEPQTKKTAGAAAPLPAESDGKIKEVEMCKKFVENLLMNNKHGVIRAAEAVLWYDEHAPQMKHLTRAEMAKIIADWWRNDLDLGRDEQKNRGAKDFEKFVREHEAEDQAEKNDDLAEHLEDAANTQAVGEEAVVEGVPEVAESAKKAAMRTIFKRTLFGKTPAQKRQRRNSWRGAESRWD</sequence>
<feature type="region of interest" description="Disordered" evidence="1">
    <location>
        <begin position="386"/>
        <end position="419"/>
    </location>
</feature>
<reference evidence="2 3" key="1">
    <citation type="journal article" date="2024" name="IMA Fungus">
        <title>IMA Genome - F19 : A genome assembly and annotation guide to empower mycologists, including annotated draft genome sequences of Ceratocystis pirilliformis, Diaporthe australafricana, Fusarium ophioides, Paecilomyces lecythidis, and Sporothrix stenoceras.</title>
        <authorList>
            <person name="Aylward J."/>
            <person name="Wilson A.M."/>
            <person name="Visagie C.M."/>
            <person name="Spraker J."/>
            <person name="Barnes I."/>
            <person name="Buitendag C."/>
            <person name="Ceriani C."/>
            <person name="Del Mar Angel L."/>
            <person name="du Plessis D."/>
            <person name="Fuchs T."/>
            <person name="Gasser K."/>
            <person name="Kramer D."/>
            <person name="Li W."/>
            <person name="Munsamy K."/>
            <person name="Piso A."/>
            <person name="Price J.L."/>
            <person name="Sonnekus B."/>
            <person name="Thomas C."/>
            <person name="van der Nest A."/>
            <person name="van Dijk A."/>
            <person name="van Heerden A."/>
            <person name="van Vuuren N."/>
            <person name="Yilmaz N."/>
            <person name="Duong T.A."/>
            <person name="van der Merwe N.A."/>
            <person name="Wingfield M.J."/>
            <person name="Wingfield B.D."/>
        </authorList>
    </citation>
    <scope>NUCLEOTIDE SEQUENCE [LARGE SCALE GENOMIC DNA]</scope>
    <source>
        <strain evidence="2 3">CMW 18300</strain>
    </source>
</reference>
<dbReference type="EMBL" id="JAWRVE010000001">
    <property type="protein sequence ID" value="KAL1883926.1"/>
    <property type="molecule type" value="Genomic_DNA"/>
</dbReference>
<accession>A0ABR3Y6K3</accession>
<keyword evidence="3" id="KW-1185">Reference proteome</keyword>
<evidence type="ECO:0000313" key="2">
    <source>
        <dbReference type="EMBL" id="KAL1883926.1"/>
    </source>
</evidence>